<evidence type="ECO:0000256" key="2">
    <source>
        <dbReference type="ARBA" id="ARBA00022676"/>
    </source>
</evidence>
<dbReference type="Pfam" id="PF00534">
    <property type="entry name" value="Glycos_transf_1"/>
    <property type="match status" value="1"/>
</dbReference>
<keyword evidence="7" id="KW-1185">Reference proteome</keyword>
<dbReference type="Proteomes" id="UP000588586">
    <property type="component" value="Unassembled WGS sequence"/>
</dbReference>
<accession>A0A849HA21</accession>
<reference evidence="6 7" key="1">
    <citation type="submission" date="2020-04" db="EMBL/GenBank/DDBJ databases">
        <title>Knoellia sp. isolate from air conditioner.</title>
        <authorList>
            <person name="Chea S."/>
            <person name="Kim D.-U."/>
        </authorList>
    </citation>
    <scope>NUCLEOTIDE SEQUENCE [LARGE SCALE GENOMIC DNA]</scope>
    <source>
        <strain evidence="6 7">DB2414S</strain>
    </source>
</reference>
<feature type="domain" description="Glycosyl transferase family 1" evidence="4">
    <location>
        <begin position="208"/>
        <end position="357"/>
    </location>
</feature>
<comment type="caution">
    <text evidence="6">The sequence shown here is derived from an EMBL/GenBank/DDBJ whole genome shotgun (WGS) entry which is preliminary data.</text>
</comment>
<keyword evidence="2" id="KW-0328">Glycosyltransferase</keyword>
<dbReference type="AlphaFoldDB" id="A0A849HA21"/>
<evidence type="ECO:0000313" key="6">
    <source>
        <dbReference type="EMBL" id="NNM46576.1"/>
    </source>
</evidence>
<keyword evidence="3 6" id="KW-0808">Transferase</keyword>
<evidence type="ECO:0000256" key="1">
    <source>
        <dbReference type="ARBA" id="ARBA00021292"/>
    </source>
</evidence>
<dbReference type="GO" id="GO:0016758">
    <property type="term" value="F:hexosyltransferase activity"/>
    <property type="evidence" value="ECO:0007669"/>
    <property type="project" value="TreeGrafter"/>
</dbReference>
<dbReference type="Gene3D" id="3.40.50.2000">
    <property type="entry name" value="Glycogen Phosphorylase B"/>
    <property type="match status" value="2"/>
</dbReference>
<evidence type="ECO:0000313" key="7">
    <source>
        <dbReference type="Proteomes" id="UP000588586"/>
    </source>
</evidence>
<organism evidence="6 7">
    <name type="scientific">Knoellia koreensis</name>
    <dbReference type="NCBI Taxonomy" id="2730921"/>
    <lineage>
        <taxon>Bacteria</taxon>
        <taxon>Bacillati</taxon>
        <taxon>Actinomycetota</taxon>
        <taxon>Actinomycetes</taxon>
        <taxon>Micrococcales</taxon>
        <taxon>Intrasporangiaceae</taxon>
        <taxon>Knoellia</taxon>
    </lineage>
</organism>
<dbReference type="Pfam" id="PF13439">
    <property type="entry name" value="Glyco_transf_4"/>
    <property type="match status" value="1"/>
</dbReference>
<dbReference type="PANTHER" id="PTHR45947">
    <property type="entry name" value="SULFOQUINOVOSYL TRANSFERASE SQD2"/>
    <property type="match status" value="1"/>
</dbReference>
<name>A0A849HA21_9MICO</name>
<dbReference type="InterPro" id="IPR050194">
    <property type="entry name" value="Glycosyltransferase_grp1"/>
</dbReference>
<sequence>MKVALLTDCYLPRLGGIEVQTHDLAAHLVARGHEVEVFTATPGSQGQRHGVIEDVDGIPVHRMAIRLPWELPVNPLAPPEVRRRLQTGGFDVAHVHMGVVSPFATDLAGVALGIGLPTAITWHCLMERSAPVFRALGHARRWAERGAAVSAVSSIAAEDLRAVVGRSSPISVLPNGIDVDHWRRPMAGQASGYAADTASAAASPARPVEVVAAMRFAARKRPLAVLRVAHRARQLAPADAAMRLTLFGDGPERRRLERFVERHDMGDWVSLPGRVDREELKERYWASDVYLTPARLEAFGIAALEARTSGLPVVARRDTGVGDFVVDGVNGLLGADDDQLARNLAHLVTDHELRLRLCTHNRSVAPTQSWTEVAALAEEEYRRAGAS</sequence>
<proteinExistence type="predicted"/>
<protein>
    <recommendedName>
        <fullName evidence="1">D-inositol 3-phosphate glycosyltransferase</fullName>
    </recommendedName>
</protein>
<dbReference type="EMBL" id="JABEPQ010000002">
    <property type="protein sequence ID" value="NNM46576.1"/>
    <property type="molecule type" value="Genomic_DNA"/>
</dbReference>
<dbReference type="InterPro" id="IPR028098">
    <property type="entry name" value="Glyco_trans_4-like_N"/>
</dbReference>
<evidence type="ECO:0000256" key="3">
    <source>
        <dbReference type="ARBA" id="ARBA00022679"/>
    </source>
</evidence>
<dbReference type="GO" id="GO:1901137">
    <property type="term" value="P:carbohydrate derivative biosynthetic process"/>
    <property type="evidence" value="ECO:0007669"/>
    <property type="project" value="UniProtKB-ARBA"/>
</dbReference>
<feature type="domain" description="Glycosyltransferase subfamily 4-like N-terminal" evidence="5">
    <location>
        <begin position="15"/>
        <end position="180"/>
    </location>
</feature>
<evidence type="ECO:0000259" key="5">
    <source>
        <dbReference type="Pfam" id="PF13439"/>
    </source>
</evidence>
<dbReference type="PANTHER" id="PTHR45947:SF3">
    <property type="entry name" value="SULFOQUINOVOSYL TRANSFERASE SQD2"/>
    <property type="match status" value="1"/>
</dbReference>
<dbReference type="SUPFAM" id="SSF53756">
    <property type="entry name" value="UDP-Glycosyltransferase/glycogen phosphorylase"/>
    <property type="match status" value="1"/>
</dbReference>
<gene>
    <name evidence="6" type="ORF">HJG52_11235</name>
</gene>
<dbReference type="InterPro" id="IPR001296">
    <property type="entry name" value="Glyco_trans_1"/>
</dbReference>
<evidence type="ECO:0000259" key="4">
    <source>
        <dbReference type="Pfam" id="PF00534"/>
    </source>
</evidence>